<protein>
    <submittedName>
        <fullName evidence="2">Kazal-type serine protease inhibitor domain protein</fullName>
    </submittedName>
</protein>
<dbReference type="Proteomes" id="UP000019678">
    <property type="component" value="Unassembled WGS sequence"/>
</dbReference>
<evidence type="ECO:0000313" key="2">
    <source>
        <dbReference type="EMBL" id="EYF08456.1"/>
    </source>
</evidence>
<gene>
    <name evidence="2" type="ORF">CAP_3985</name>
</gene>
<name>A0A017TIK3_9BACT</name>
<feature type="compositionally biased region" description="Gly residues" evidence="1">
    <location>
        <begin position="31"/>
        <end position="43"/>
    </location>
</feature>
<evidence type="ECO:0000256" key="1">
    <source>
        <dbReference type="SAM" id="MobiDB-lite"/>
    </source>
</evidence>
<dbReference type="OrthoDB" id="5516608at2"/>
<dbReference type="RefSeq" id="WP_052373968.1">
    <property type="nucleotide sequence ID" value="NZ_ASRX01000003.1"/>
</dbReference>
<dbReference type="PROSITE" id="PS51257">
    <property type="entry name" value="PROKAR_LIPOPROTEIN"/>
    <property type="match status" value="1"/>
</dbReference>
<comment type="caution">
    <text evidence="2">The sequence shown here is derived from an EMBL/GenBank/DDBJ whole genome shotgun (WGS) entry which is preliminary data.</text>
</comment>
<evidence type="ECO:0000313" key="3">
    <source>
        <dbReference type="Proteomes" id="UP000019678"/>
    </source>
</evidence>
<proteinExistence type="predicted"/>
<sequence>MKHFAHGLLIAVLAVACGSTVEDPNPNSTSGGDGGRGAGGGAGGGTPSSCDLFSDPGCGDGETCVHADGSCGSNDSGGLCTPRPTDCELDCPGVCGCDAQFYCNECYARMAGNDVSSTVLCDDPITYSAQYAGGGHDNIVLLAADGFRNFCVKVFLQHPAENAAGFDFTLQQGWGVSRVEMTGDYTDCAQSQPDSAPSRASTGGRGTVSWELEPNTVIPCTIDVSAVAHFPPSDNLWHPTTLPLSATDIPVDGGCQ</sequence>
<feature type="region of interest" description="Disordered" evidence="1">
    <location>
        <begin position="188"/>
        <end position="208"/>
    </location>
</feature>
<dbReference type="EMBL" id="ASRX01000003">
    <property type="protein sequence ID" value="EYF08456.1"/>
    <property type="molecule type" value="Genomic_DNA"/>
</dbReference>
<organism evidence="2 3">
    <name type="scientific">Chondromyces apiculatus DSM 436</name>
    <dbReference type="NCBI Taxonomy" id="1192034"/>
    <lineage>
        <taxon>Bacteria</taxon>
        <taxon>Pseudomonadati</taxon>
        <taxon>Myxococcota</taxon>
        <taxon>Polyangia</taxon>
        <taxon>Polyangiales</taxon>
        <taxon>Polyangiaceae</taxon>
        <taxon>Chondromyces</taxon>
    </lineage>
</organism>
<keyword evidence="3" id="KW-1185">Reference proteome</keyword>
<feature type="region of interest" description="Disordered" evidence="1">
    <location>
        <begin position="24"/>
        <end position="43"/>
    </location>
</feature>
<dbReference type="AlphaFoldDB" id="A0A017TIK3"/>
<reference evidence="2 3" key="1">
    <citation type="submission" date="2013-05" db="EMBL/GenBank/DDBJ databases">
        <title>Genome assembly of Chondromyces apiculatus DSM 436.</title>
        <authorList>
            <person name="Sharma G."/>
            <person name="Khatri I."/>
            <person name="Kaur C."/>
            <person name="Mayilraj S."/>
            <person name="Subramanian S."/>
        </authorList>
    </citation>
    <scope>NUCLEOTIDE SEQUENCE [LARGE SCALE GENOMIC DNA]</scope>
    <source>
        <strain evidence="2 3">DSM 436</strain>
    </source>
</reference>
<feature type="compositionally biased region" description="Polar residues" evidence="1">
    <location>
        <begin position="188"/>
        <end position="201"/>
    </location>
</feature>
<accession>A0A017TIK3</accession>